<evidence type="ECO:0000313" key="2">
    <source>
        <dbReference type="EMBL" id="KAK8028636.1"/>
    </source>
</evidence>
<comment type="caution">
    <text evidence="2">The sequence shown here is derived from an EMBL/GenBank/DDBJ whole genome shotgun (WGS) entry which is preliminary data.</text>
</comment>
<keyword evidence="3" id="KW-1185">Reference proteome</keyword>
<gene>
    <name evidence="2" type="ORF">PG991_005692</name>
</gene>
<feature type="domain" description="DUF7730" evidence="1">
    <location>
        <begin position="71"/>
        <end position="220"/>
    </location>
</feature>
<dbReference type="InterPro" id="IPR056632">
    <property type="entry name" value="DUF7730"/>
</dbReference>
<organism evidence="2 3">
    <name type="scientific">Apiospora marii</name>
    <dbReference type="NCBI Taxonomy" id="335849"/>
    <lineage>
        <taxon>Eukaryota</taxon>
        <taxon>Fungi</taxon>
        <taxon>Dikarya</taxon>
        <taxon>Ascomycota</taxon>
        <taxon>Pezizomycotina</taxon>
        <taxon>Sordariomycetes</taxon>
        <taxon>Xylariomycetidae</taxon>
        <taxon>Amphisphaeriales</taxon>
        <taxon>Apiosporaceae</taxon>
        <taxon>Apiospora</taxon>
    </lineage>
</organism>
<dbReference type="EMBL" id="JAQQWI010000007">
    <property type="protein sequence ID" value="KAK8028636.1"/>
    <property type="molecule type" value="Genomic_DNA"/>
</dbReference>
<accession>A0ABR1SAA4</accession>
<sequence>MLICNVAVYTLIWEDHDQQYHLSLADGRLRRLKCVKHHSDDDDDAIQKAMDVAYESQSSVMVRDGQLQLWQRRLASSWGHRHWRCEEWSESCPSSSERTMFQPMMLLCKQMYLEIMESIFESHTFLFNEMPAAYRFFVAVPSPFLNSIRSLDITLVLPYAEYRSYSSTGGSQPATHLKALQEAMTKIAFRDLRISLDVRDRQCWRKLPESGILNGFGKVKVLNKYVHENFDVDSSTLRVHRRPLIRYWNFNPRKVERLIWKVAEGGKRPCWITSDTMGYIPNPWHDARHR</sequence>
<reference evidence="2 3" key="1">
    <citation type="submission" date="2023-01" db="EMBL/GenBank/DDBJ databases">
        <title>Analysis of 21 Apiospora genomes using comparative genomics revels a genus with tremendous synthesis potential of carbohydrate active enzymes and secondary metabolites.</title>
        <authorList>
            <person name="Sorensen T."/>
        </authorList>
    </citation>
    <scope>NUCLEOTIDE SEQUENCE [LARGE SCALE GENOMIC DNA]</scope>
    <source>
        <strain evidence="2 3">CBS 20057</strain>
    </source>
</reference>
<evidence type="ECO:0000259" key="1">
    <source>
        <dbReference type="Pfam" id="PF24864"/>
    </source>
</evidence>
<protein>
    <recommendedName>
        <fullName evidence="1">DUF7730 domain-containing protein</fullName>
    </recommendedName>
</protein>
<evidence type="ECO:0000313" key="3">
    <source>
        <dbReference type="Proteomes" id="UP001396898"/>
    </source>
</evidence>
<dbReference type="Pfam" id="PF24864">
    <property type="entry name" value="DUF7730"/>
    <property type="match status" value="1"/>
</dbReference>
<dbReference type="Proteomes" id="UP001396898">
    <property type="component" value="Unassembled WGS sequence"/>
</dbReference>
<name>A0ABR1SAA4_9PEZI</name>
<proteinExistence type="predicted"/>